<dbReference type="EMBL" id="CP048286">
    <property type="protein sequence ID" value="QHW33260.1"/>
    <property type="molecule type" value="Genomic_DNA"/>
</dbReference>
<sequence>MEIEIRAIRAEDHAAAHAFQCDYLDRESYEEFLQRATGNPDLYLAAFAGDELVGIVYGHPSRRDASTAALQGIAVTLEETKQLARTGVGSRLNAAFEEAVRRRGMRRIDLGAADDLKVERFYLKNGYNPYELVAMDANYEQVERAAVADYASGKELQEQLRTKHQAQQVIFIFDKIIG</sequence>
<reference evidence="2 3" key="1">
    <citation type="submission" date="2020-02" db="EMBL/GenBank/DDBJ databases">
        <title>Paenibacillus sp. nov., isolated from rhizosphere soil of tomato.</title>
        <authorList>
            <person name="Weon H.-Y."/>
            <person name="Lee S.A."/>
        </authorList>
    </citation>
    <scope>NUCLEOTIDE SEQUENCE [LARGE SCALE GENOMIC DNA]</scope>
    <source>
        <strain evidence="2 3">14171R-81</strain>
    </source>
</reference>
<gene>
    <name evidence="2" type="ORF">GZH47_22350</name>
</gene>
<dbReference type="AlphaFoldDB" id="A0A6C0P3X7"/>
<proteinExistence type="predicted"/>
<organism evidence="2 3">
    <name type="scientific">Paenibacillus rhizovicinus</name>
    <dbReference type="NCBI Taxonomy" id="2704463"/>
    <lineage>
        <taxon>Bacteria</taxon>
        <taxon>Bacillati</taxon>
        <taxon>Bacillota</taxon>
        <taxon>Bacilli</taxon>
        <taxon>Bacillales</taxon>
        <taxon>Paenibacillaceae</taxon>
        <taxon>Paenibacillus</taxon>
    </lineage>
</organism>
<protein>
    <submittedName>
        <fullName evidence="2">GNAT family N-acetyltransferase</fullName>
    </submittedName>
</protein>
<dbReference type="PROSITE" id="PS51186">
    <property type="entry name" value="GNAT"/>
    <property type="match status" value="1"/>
</dbReference>
<dbReference type="Gene3D" id="3.40.630.30">
    <property type="match status" value="1"/>
</dbReference>
<evidence type="ECO:0000313" key="3">
    <source>
        <dbReference type="Proteomes" id="UP000479114"/>
    </source>
</evidence>
<keyword evidence="2" id="KW-0808">Transferase</keyword>
<dbReference type="SUPFAM" id="SSF55729">
    <property type="entry name" value="Acyl-CoA N-acyltransferases (Nat)"/>
    <property type="match status" value="1"/>
</dbReference>
<name>A0A6C0P3X7_9BACL</name>
<dbReference type="KEGG" id="prz:GZH47_22350"/>
<dbReference type="RefSeq" id="WP_162643241.1">
    <property type="nucleotide sequence ID" value="NZ_CP048286.1"/>
</dbReference>
<dbReference type="Pfam" id="PF00583">
    <property type="entry name" value="Acetyltransf_1"/>
    <property type="match status" value="1"/>
</dbReference>
<feature type="domain" description="N-acetyltransferase" evidence="1">
    <location>
        <begin position="3"/>
        <end position="145"/>
    </location>
</feature>
<dbReference type="InterPro" id="IPR000182">
    <property type="entry name" value="GNAT_dom"/>
</dbReference>
<dbReference type="CDD" id="cd04301">
    <property type="entry name" value="NAT_SF"/>
    <property type="match status" value="1"/>
</dbReference>
<dbReference type="GO" id="GO:0016747">
    <property type="term" value="F:acyltransferase activity, transferring groups other than amino-acyl groups"/>
    <property type="evidence" value="ECO:0007669"/>
    <property type="project" value="InterPro"/>
</dbReference>
<dbReference type="Proteomes" id="UP000479114">
    <property type="component" value="Chromosome"/>
</dbReference>
<evidence type="ECO:0000313" key="2">
    <source>
        <dbReference type="EMBL" id="QHW33260.1"/>
    </source>
</evidence>
<keyword evidence="3" id="KW-1185">Reference proteome</keyword>
<accession>A0A6C0P3X7</accession>
<dbReference type="InterPro" id="IPR016181">
    <property type="entry name" value="Acyl_CoA_acyltransferase"/>
</dbReference>
<evidence type="ECO:0000259" key="1">
    <source>
        <dbReference type="PROSITE" id="PS51186"/>
    </source>
</evidence>